<dbReference type="STRING" id="292564.Cyagr_2627"/>
<proteinExistence type="predicted"/>
<evidence type="ECO:0000313" key="2">
    <source>
        <dbReference type="Proteomes" id="UP000010388"/>
    </source>
</evidence>
<dbReference type="EMBL" id="CP003495">
    <property type="protein sequence ID" value="AFY29726.1"/>
    <property type="molecule type" value="Genomic_DNA"/>
</dbReference>
<sequence length="491" mass="56588">MTASNQISLGQVDFGNEAGDDVLPSEVVEFFVEQPVFHQFLDEKKKILMATAKKGVGKSALIQWIEAKTEEVHGDKVIIINCKGSDLVRSNFKLTSQPSLPNEYIQDWKTRVCALINRRIGSEIGLAINDDDITLVESAEIEGFRRRSLVTSLTDRLSNLLPAKLKAEKKTAANEIELLKRVSKKKVWFLVDDLDATYQRSERENLELSTFFSACRALSAQVTGICFRVTMRTDVWPLIRRYDESLDKFEQYVKDIAWSQSEFRSLLAKRIQSQSLEQNHIHQDSAALQPSTVHQEEAIIAKAFDNAMAWGDKEKPVYQVIYTLSYHRPRWAIQLCKLAQADAIRRNQKLITKLNIDTVWGDYGKKRIDDLIVEHKHQCKEVEELINSFRGAPRRMSRDELIDWIKRNVTTHVTPVIEGRQVTSALDLAHFLFRLGFIVARTEREDEGYEHYFFADMPDFLSSRTNKDFGSLWEVHPEVVWFFWTGSIVNL</sequence>
<dbReference type="KEGG" id="cgc:Cyagr_2627"/>
<name>K9PAF6_CYAGP</name>
<protein>
    <submittedName>
        <fullName evidence="1">Uncharacterized protein</fullName>
    </submittedName>
</protein>
<dbReference type="NCBIfam" id="NF047389">
    <property type="entry name" value="ATPase_Sll1717"/>
    <property type="match status" value="1"/>
</dbReference>
<reference evidence="2" key="1">
    <citation type="journal article" date="2013" name="Proc. Natl. Acad. Sci. U.S.A.">
        <title>Improving the coverage of the cyanobacterial phylum using diversity-driven genome sequencing.</title>
        <authorList>
            <person name="Shih P.M."/>
            <person name="Wu D."/>
            <person name="Latifi A."/>
            <person name="Axen S.D."/>
            <person name="Fewer D.P."/>
            <person name="Talla E."/>
            <person name="Calteau A."/>
            <person name="Cai F."/>
            <person name="Tandeau de Marsac N."/>
            <person name="Rippka R."/>
            <person name="Herdman M."/>
            <person name="Sivonen K."/>
            <person name="Coursin T."/>
            <person name="Laurent T."/>
            <person name="Goodwin L."/>
            <person name="Nolan M."/>
            <person name="Davenport K.W."/>
            <person name="Han C.S."/>
            <person name="Rubin E.M."/>
            <person name="Eisen J.A."/>
            <person name="Woyke T."/>
            <person name="Gugger M."/>
            <person name="Kerfeld C.A."/>
        </authorList>
    </citation>
    <scope>NUCLEOTIDE SEQUENCE [LARGE SCALE GENOMIC DNA]</scope>
    <source>
        <strain evidence="2">ATCC 27147 / PCC 6307</strain>
    </source>
</reference>
<evidence type="ECO:0000313" key="1">
    <source>
        <dbReference type="EMBL" id="AFY29726.1"/>
    </source>
</evidence>
<organism evidence="1 2">
    <name type="scientific">Cyanobium gracile (strain ATCC 27147 / PCC 6307)</name>
    <dbReference type="NCBI Taxonomy" id="292564"/>
    <lineage>
        <taxon>Bacteria</taxon>
        <taxon>Bacillati</taxon>
        <taxon>Cyanobacteriota</taxon>
        <taxon>Cyanophyceae</taxon>
        <taxon>Synechococcales</taxon>
        <taxon>Prochlorococcaceae</taxon>
        <taxon>Cyanobium</taxon>
    </lineage>
</organism>
<dbReference type="InterPro" id="IPR059206">
    <property type="entry name" value="Sll1717-like"/>
</dbReference>
<gene>
    <name evidence="1" type="ordered locus">Cyagr_2627</name>
</gene>
<accession>K9PAF6</accession>
<dbReference type="RefSeq" id="WP_015110164.1">
    <property type="nucleotide sequence ID" value="NC_019675.1"/>
</dbReference>
<dbReference type="OrthoDB" id="1550553at2"/>
<dbReference type="AlphaFoldDB" id="K9PAF6"/>
<dbReference type="Proteomes" id="UP000010388">
    <property type="component" value="Chromosome"/>
</dbReference>
<dbReference type="HOGENOM" id="CLU_540649_0_0_3"/>
<dbReference type="eggNOG" id="COG3613">
    <property type="taxonomic scope" value="Bacteria"/>
</dbReference>